<reference evidence="2" key="1">
    <citation type="submission" date="2022-11" db="UniProtKB">
        <authorList>
            <consortium name="WormBaseParasite"/>
        </authorList>
    </citation>
    <scope>IDENTIFICATION</scope>
</reference>
<dbReference type="Proteomes" id="UP000887576">
    <property type="component" value="Unplaced"/>
</dbReference>
<dbReference type="WBParaSite" id="JU765_v2.g817.t1">
    <property type="protein sequence ID" value="JU765_v2.g817.t1"/>
    <property type="gene ID" value="JU765_v2.g817"/>
</dbReference>
<accession>A0AC34RLT1</accession>
<name>A0AC34RLT1_9BILA</name>
<organism evidence="1 2">
    <name type="scientific">Panagrolaimus sp. JU765</name>
    <dbReference type="NCBI Taxonomy" id="591449"/>
    <lineage>
        <taxon>Eukaryota</taxon>
        <taxon>Metazoa</taxon>
        <taxon>Ecdysozoa</taxon>
        <taxon>Nematoda</taxon>
        <taxon>Chromadorea</taxon>
        <taxon>Rhabditida</taxon>
        <taxon>Tylenchina</taxon>
        <taxon>Panagrolaimomorpha</taxon>
        <taxon>Panagrolaimoidea</taxon>
        <taxon>Panagrolaimidae</taxon>
        <taxon>Panagrolaimus</taxon>
    </lineage>
</organism>
<evidence type="ECO:0000313" key="2">
    <source>
        <dbReference type="WBParaSite" id="JU765_v2.g817.t1"/>
    </source>
</evidence>
<proteinExistence type="predicted"/>
<sequence>MSEKSDSDSTVPVPKVTTSRIFKLAEPVVTGYIPFASGIFKTYKTFKNDPDLQEFSKECNDYVVDQYNQKSPIVKDSINSAKDWSVSTINWSAEKTTAFFIVAVKNVVPSTPEMVKNVAATEKLKPTSKL</sequence>
<protein>
    <submittedName>
        <fullName evidence="2">Uncharacterized protein</fullName>
    </submittedName>
</protein>
<evidence type="ECO:0000313" key="1">
    <source>
        <dbReference type="Proteomes" id="UP000887576"/>
    </source>
</evidence>